<keyword evidence="1" id="KW-0805">Transcription regulation</keyword>
<reference evidence="5 6" key="1">
    <citation type="submission" date="2016-08" db="EMBL/GenBank/DDBJ databases">
        <title>Novel Firmicute Genomes.</title>
        <authorList>
            <person name="Poppleton D.I."/>
            <person name="Gribaldo S."/>
        </authorList>
    </citation>
    <scope>NUCLEOTIDE SEQUENCE [LARGE SCALE GENOMIC DNA]</scope>
    <source>
        <strain evidence="5 6">RAOx-1</strain>
    </source>
</reference>
<gene>
    <name evidence="5" type="ORF">BEP19_01355</name>
</gene>
<dbReference type="PANTHER" id="PTHR38445:SF7">
    <property type="entry name" value="GNTR-FAMILY TRANSCRIPTIONAL REGULATOR"/>
    <property type="match status" value="1"/>
</dbReference>
<dbReference type="Proteomes" id="UP000284219">
    <property type="component" value="Unassembled WGS sequence"/>
</dbReference>
<proteinExistence type="predicted"/>
<feature type="domain" description="HTH gntR-type" evidence="4">
    <location>
        <begin position="11"/>
        <end position="79"/>
    </location>
</feature>
<comment type="caution">
    <text evidence="5">The sequence shown here is derived from an EMBL/GenBank/DDBJ whole genome shotgun (WGS) entry which is preliminary data.</text>
</comment>
<dbReference type="SUPFAM" id="SSF46785">
    <property type="entry name" value="Winged helix' DNA-binding domain"/>
    <property type="match status" value="1"/>
</dbReference>
<dbReference type="Pfam" id="PF00392">
    <property type="entry name" value="GntR"/>
    <property type="match status" value="1"/>
</dbReference>
<dbReference type="SMART" id="SM00345">
    <property type="entry name" value="HTH_GNTR"/>
    <property type="match status" value="1"/>
</dbReference>
<dbReference type="InterPro" id="IPR000524">
    <property type="entry name" value="Tscrpt_reg_HTH_GntR"/>
</dbReference>
<dbReference type="RefSeq" id="WP_120188287.1">
    <property type="nucleotide sequence ID" value="NZ_MCHY01000006.1"/>
</dbReference>
<evidence type="ECO:0000313" key="5">
    <source>
        <dbReference type="EMBL" id="RKD25618.1"/>
    </source>
</evidence>
<dbReference type="InterPro" id="IPR036390">
    <property type="entry name" value="WH_DNA-bd_sf"/>
</dbReference>
<dbReference type="GO" id="GO:0003700">
    <property type="term" value="F:DNA-binding transcription factor activity"/>
    <property type="evidence" value="ECO:0007669"/>
    <property type="project" value="InterPro"/>
</dbReference>
<dbReference type="GO" id="GO:0003677">
    <property type="term" value="F:DNA binding"/>
    <property type="evidence" value="ECO:0007669"/>
    <property type="project" value="UniProtKB-KW"/>
</dbReference>
<organism evidence="5 6">
    <name type="scientific">Ammoniphilus oxalaticus</name>
    <dbReference type="NCBI Taxonomy" id="66863"/>
    <lineage>
        <taxon>Bacteria</taxon>
        <taxon>Bacillati</taxon>
        <taxon>Bacillota</taxon>
        <taxon>Bacilli</taxon>
        <taxon>Bacillales</taxon>
        <taxon>Paenibacillaceae</taxon>
        <taxon>Aneurinibacillus group</taxon>
        <taxon>Ammoniphilus</taxon>
    </lineage>
</organism>
<evidence type="ECO:0000259" key="4">
    <source>
        <dbReference type="PROSITE" id="PS50949"/>
    </source>
</evidence>
<dbReference type="EMBL" id="MCHY01000006">
    <property type="protein sequence ID" value="RKD25618.1"/>
    <property type="molecule type" value="Genomic_DNA"/>
</dbReference>
<evidence type="ECO:0000256" key="3">
    <source>
        <dbReference type="ARBA" id="ARBA00023163"/>
    </source>
</evidence>
<keyword evidence="3" id="KW-0804">Transcription</keyword>
<keyword evidence="2" id="KW-0238">DNA-binding</keyword>
<dbReference type="PROSITE" id="PS50949">
    <property type="entry name" value="HTH_GNTR"/>
    <property type="match status" value="1"/>
</dbReference>
<dbReference type="InterPro" id="IPR036388">
    <property type="entry name" value="WH-like_DNA-bd_sf"/>
</dbReference>
<evidence type="ECO:0000256" key="2">
    <source>
        <dbReference type="ARBA" id="ARBA00023125"/>
    </source>
</evidence>
<keyword evidence="6" id="KW-1185">Reference proteome</keyword>
<protein>
    <submittedName>
        <fullName evidence="5">GntR family transcriptional regulator</fullName>
    </submittedName>
</protein>
<dbReference type="CDD" id="cd07377">
    <property type="entry name" value="WHTH_GntR"/>
    <property type="match status" value="1"/>
</dbReference>
<accession>A0A419SMV1</accession>
<dbReference type="Gene3D" id="1.10.10.10">
    <property type="entry name" value="Winged helix-like DNA-binding domain superfamily/Winged helix DNA-binding domain"/>
    <property type="match status" value="1"/>
</dbReference>
<evidence type="ECO:0000256" key="1">
    <source>
        <dbReference type="ARBA" id="ARBA00023015"/>
    </source>
</evidence>
<name>A0A419SMV1_9BACL</name>
<dbReference type="AlphaFoldDB" id="A0A419SMV1"/>
<dbReference type="OrthoDB" id="9801546at2"/>
<evidence type="ECO:0000313" key="6">
    <source>
        <dbReference type="Proteomes" id="UP000284219"/>
    </source>
</evidence>
<dbReference type="PANTHER" id="PTHR38445">
    <property type="entry name" value="HTH-TYPE TRANSCRIPTIONAL REPRESSOR YTRA"/>
    <property type="match status" value="1"/>
</dbReference>
<sequence length="125" mass="14209">MNIIISKSNDQPIYNQIKEQIKEQILNGELVENVALPSIRKLAKDLQISVITTKRAYDELENEGFIETFPGKGSFVASQDRELLKENQLKLIEEKLSEVLAQSKAFNIHVDEIIQMLKLLSEDGP</sequence>